<accession>A0A7S2YX82</accession>
<dbReference type="PANTHER" id="PTHR12716:SF8">
    <property type="entry name" value="TRANSCRIPTION INITIATION FACTOR IIE SUBUNIT BETA"/>
    <property type="match status" value="1"/>
</dbReference>
<dbReference type="GO" id="GO:0005673">
    <property type="term" value="C:transcription factor TFIIE complex"/>
    <property type="evidence" value="ECO:0007669"/>
    <property type="project" value="InterPro"/>
</dbReference>
<proteinExistence type="predicted"/>
<organism evidence="3">
    <name type="scientific">Chloropicon laureae</name>
    <dbReference type="NCBI Taxonomy" id="464258"/>
    <lineage>
        <taxon>Eukaryota</taxon>
        <taxon>Viridiplantae</taxon>
        <taxon>Chlorophyta</taxon>
        <taxon>Chloropicophyceae</taxon>
        <taxon>Chloropicales</taxon>
        <taxon>Chloropicaceae</taxon>
        <taxon>Chloropicon</taxon>
    </lineage>
</organism>
<sequence length="296" mass="34481">MSSKVSQLEKLKLDTAYFDELRRKSEKERVRRQAGAKKLKEEHKQKRLQREQQLKLEQQRREEKQRRQAKVSVEVTLSLKKVIDHLTKVKDLVPLDVIFKQLGCKGSKQKLLELLRKSPYAEVKEGTKPLLVKYKSKYDISSKTELEAFMTKLWRQPLGVDVVHGVSYDDVADSYKGCEEDIADLVSKGRFYVVVNPKTQKKQLFYPDSAPLPAKPLDNALLQLWNEDKCEADKLDDLLRAEGIRPATRVFKWRSVARAGKTQKKKVAKKREYRARNLTNVHMPELFQSKQPETFN</sequence>
<protein>
    <recommendedName>
        <fullName evidence="2">TFA2 Winged helix domain-containing protein</fullName>
    </recommendedName>
</protein>
<evidence type="ECO:0000259" key="2">
    <source>
        <dbReference type="Pfam" id="PF18121"/>
    </source>
</evidence>
<feature type="region of interest" description="Disordered" evidence="1">
    <location>
        <begin position="26"/>
        <end position="67"/>
    </location>
</feature>
<gene>
    <name evidence="3" type="ORF">CLAU1311_LOCUS1176</name>
</gene>
<dbReference type="AlphaFoldDB" id="A0A7S2YX82"/>
<feature type="domain" description="TFA2 Winged helix" evidence="2">
    <location>
        <begin position="157"/>
        <end position="208"/>
    </location>
</feature>
<dbReference type="InterPro" id="IPR016656">
    <property type="entry name" value="TFIIE-bsu"/>
</dbReference>
<dbReference type="GO" id="GO:0006367">
    <property type="term" value="P:transcription initiation at RNA polymerase II promoter"/>
    <property type="evidence" value="ECO:0007669"/>
    <property type="project" value="InterPro"/>
</dbReference>
<name>A0A7S2YX82_9CHLO</name>
<dbReference type="PANTHER" id="PTHR12716">
    <property type="entry name" value="TRANSCRIPTION INITIATION FACTOR IIE, BETA SUBUNIT"/>
    <property type="match status" value="1"/>
</dbReference>
<dbReference type="Pfam" id="PF18121">
    <property type="entry name" value="TFA2_Winged_2"/>
    <property type="match status" value="1"/>
</dbReference>
<dbReference type="InterPro" id="IPR040501">
    <property type="entry name" value="TFA2_Winged_2"/>
</dbReference>
<dbReference type="EMBL" id="HBHU01001834">
    <property type="protein sequence ID" value="CAE0010409.1"/>
    <property type="molecule type" value="Transcribed_RNA"/>
</dbReference>
<dbReference type="GO" id="GO:0001097">
    <property type="term" value="F:TFIIH-class transcription factor complex binding"/>
    <property type="evidence" value="ECO:0007669"/>
    <property type="project" value="TreeGrafter"/>
</dbReference>
<evidence type="ECO:0000256" key="1">
    <source>
        <dbReference type="SAM" id="MobiDB-lite"/>
    </source>
</evidence>
<feature type="compositionally biased region" description="Basic and acidic residues" evidence="1">
    <location>
        <begin position="38"/>
        <end position="66"/>
    </location>
</feature>
<evidence type="ECO:0000313" key="3">
    <source>
        <dbReference type="EMBL" id="CAE0010409.1"/>
    </source>
</evidence>
<reference evidence="3" key="1">
    <citation type="submission" date="2021-01" db="EMBL/GenBank/DDBJ databases">
        <authorList>
            <person name="Corre E."/>
            <person name="Pelletier E."/>
            <person name="Niang G."/>
            <person name="Scheremetjew M."/>
            <person name="Finn R."/>
            <person name="Kale V."/>
            <person name="Holt S."/>
            <person name="Cochrane G."/>
            <person name="Meng A."/>
            <person name="Brown T."/>
            <person name="Cohen L."/>
        </authorList>
    </citation>
    <scope>NUCLEOTIDE SEQUENCE</scope>
    <source>
        <strain evidence="3">RCC856</strain>
    </source>
</reference>